<protein>
    <recommendedName>
        <fullName evidence="3">Thioredoxin reductase</fullName>
    </recommendedName>
</protein>
<keyword evidence="2" id="KW-1185">Reference proteome</keyword>
<evidence type="ECO:0000313" key="2">
    <source>
        <dbReference type="Proteomes" id="UP000020467"/>
    </source>
</evidence>
<proteinExistence type="predicted"/>
<name>A0A010RQ26_9PEZI</name>
<dbReference type="Proteomes" id="UP000020467">
    <property type="component" value="Unassembled WGS sequence"/>
</dbReference>
<dbReference type="eggNOG" id="ENOG502SNZF">
    <property type="taxonomic scope" value="Eukaryota"/>
</dbReference>
<comment type="caution">
    <text evidence="1">The sequence shown here is derived from an EMBL/GenBank/DDBJ whole genome shotgun (WGS) entry which is preliminary data.</text>
</comment>
<dbReference type="OrthoDB" id="4499271at2759"/>
<dbReference type="KEGG" id="cfj:CFIO01_03735"/>
<dbReference type="AlphaFoldDB" id="A0A010RQ26"/>
<reference evidence="1 2" key="1">
    <citation type="submission" date="2014-02" db="EMBL/GenBank/DDBJ databases">
        <title>The genome sequence of Colletotrichum fioriniae PJ7.</title>
        <authorList>
            <person name="Baroncelli R."/>
            <person name="Thon M.R."/>
        </authorList>
    </citation>
    <scope>NUCLEOTIDE SEQUENCE [LARGE SCALE GENOMIC DNA]</scope>
    <source>
        <strain evidence="1 2">PJ7</strain>
    </source>
</reference>
<gene>
    <name evidence="1" type="ORF">CFIO01_03735</name>
</gene>
<evidence type="ECO:0008006" key="3">
    <source>
        <dbReference type="Google" id="ProtNLM"/>
    </source>
</evidence>
<sequence length="250" mass="27805">MFDAKEPLVESIASALKASRIPCVLWGHYLLNVHGVPSIIGSIDFVVPDQLISVAADVISELPNFQQCPSVELCFASSPERRTPPPTFHVHIKASEVTVGLYTQSETLWFLPLLDDSVLSGEISKLSPTFALACDRDVLPPWRPGRGTGAFQSSNSSVVVPRAHILLEAYLRLYARDSGKTVGSFAMAMIAYMEEYVDDDGLLDSSQLPEPLKSFYKELRVGKKPVRQWTKEFKQSLNITDEESDEECLW</sequence>
<evidence type="ECO:0000313" key="1">
    <source>
        <dbReference type="EMBL" id="EXF74303.1"/>
    </source>
</evidence>
<dbReference type="EMBL" id="JARH01000997">
    <property type="protein sequence ID" value="EXF74303.1"/>
    <property type="molecule type" value="Genomic_DNA"/>
</dbReference>
<accession>A0A010RQ26</accession>
<organism evidence="1 2">
    <name type="scientific">Colletotrichum fioriniae PJ7</name>
    <dbReference type="NCBI Taxonomy" id="1445577"/>
    <lineage>
        <taxon>Eukaryota</taxon>
        <taxon>Fungi</taxon>
        <taxon>Dikarya</taxon>
        <taxon>Ascomycota</taxon>
        <taxon>Pezizomycotina</taxon>
        <taxon>Sordariomycetes</taxon>
        <taxon>Hypocreomycetidae</taxon>
        <taxon>Glomerellales</taxon>
        <taxon>Glomerellaceae</taxon>
        <taxon>Colletotrichum</taxon>
        <taxon>Colletotrichum acutatum species complex</taxon>
    </lineage>
</organism>
<dbReference type="HOGENOM" id="CLU_075141_1_0_1"/>